<evidence type="ECO:0000313" key="3">
    <source>
        <dbReference type="Proteomes" id="UP000194003"/>
    </source>
</evidence>
<dbReference type="SUPFAM" id="SSF52540">
    <property type="entry name" value="P-loop containing nucleoside triphosphate hydrolases"/>
    <property type="match status" value="1"/>
</dbReference>
<dbReference type="GO" id="GO:0003924">
    <property type="term" value="F:GTPase activity"/>
    <property type="evidence" value="ECO:0007669"/>
    <property type="project" value="InterPro"/>
</dbReference>
<protein>
    <submittedName>
        <fullName evidence="2">Putative LAO/AO transporter ATPase</fullName>
    </submittedName>
</protein>
<dbReference type="AlphaFoldDB" id="A0A1Y2KBP7"/>
<sequence>MAALTAAEYVAGTLRADRRLLAKTLTLFESRRADHQRIARDALTQLMPHTGNAIRVGISGPPGAGKSTLIEALGLAIVASGARLAVLAVDPSSVGAGGSILGDKTRMAQLSAHPNAFIRPSPSGGTLGGVARATREAMLALEAAGFEWIIVETVGVGQSETIVAGMSDLFLLVALPNAGDELQGIKRGVMELAEIVAVNKADGEQRHAAEAACAQIQSALQLLHGHATHDAEAVDVRAVSAREGRGVAELRDLIAQRHESMRQSGALAEKRRGQALNWMWEQVRAGLEARLRAHPAVAGQLTQLETDVLAGATPPMSAADTLLDAFSSQSE</sequence>
<proteinExistence type="inferred from homology"/>
<dbReference type="NCBIfam" id="NF006958">
    <property type="entry name" value="PRK09435.1"/>
    <property type="match status" value="1"/>
</dbReference>
<evidence type="ECO:0000256" key="1">
    <source>
        <dbReference type="ARBA" id="ARBA00009625"/>
    </source>
</evidence>
<dbReference type="Gene3D" id="1.10.287.130">
    <property type="match status" value="1"/>
</dbReference>
<organism evidence="2 3">
    <name type="scientific">Magnetofaba australis IT-1</name>
    <dbReference type="NCBI Taxonomy" id="1434232"/>
    <lineage>
        <taxon>Bacteria</taxon>
        <taxon>Pseudomonadati</taxon>
        <taxon>Pseudomonadota</taxon>
        <taxon>Magnetococcia</taxon>
        <taxon>Magnetococcales</taxon>
        <taxon>Magnetococcaceae</taxon>
        <taxon>Magnetofaba</taxon>
    </lineage>
</organism>
<dbReference type="InterPro" id="IPR027417">
    <property type="entry name" value="P-loop_NTPase"/>
</dbReference>
<evidence type="ECO:0000313" key="2">
    <source>
        <dbReference type="EMBL" id="OSM07235.1"/>
    </source>
</evidence>
<dbReference type="EMBL" id="LVJN01000015">
    <property type="protein sequence ID" value="OSM07235.1"/>
    <property type="molecule type" value="Genomic_DNA"/>
</dbReference>
<dbReference type="Proteomes" id="UP000194003">
    <property type="component" value="Unassembled WGS sequence"/>
</dbReference>
<dbReference type="PANTHER" id="PTHR23408:SF3">
    <property type="entry name" value="METHYLMALONIC ACIDURIA TYPE A PROTEIN, MITOCHONDRIAL"/>
    <property type="match status" value="1"/>
</dbReference>
<keyword evidence="3" id="KW-1185">Reference proteome</keyword>
<dbReference type="InterPro" id="IPR005129">
    <property type="entry name" value="GTPase_ArgK"/>
</dbReference>
<dbReference type="Pfam" id="PF03308">
    <property type="entry name" value="MeaB"/>
    <property type="match status" value="1"/>
</dbReference>
<dbReference type="Gene3D" id="3.40.50.300">
    <property type="entry name" value="P-loop containing nucleotide triphosphate hydrolases"/>
    <property type="match status" value="1"/>
</dbReference>
<accession>A0A1Y2KBP7</accession>
<reference evidence="2 3" key="1">
    <citation type="journal article" date="2016" name="BMC Genomics">
        <title>Combined genomic and structural analyses of a cultured magnetotactic bacterium reveals its niche adaptation to a dynamic environment.</title>
        <authorList>
            <person name="Araujo A.C."/>
            <person name="Morillo V."/>
            <person name="Cypriano J."/>
            <person name="Teixeira L.C."/>
            <person name="Leao P."/>
            <person name="Lyra S."/>
            <person name="Almeida L.G."/>
            <person name="Bazylinski D.A."/>
            <person name="Vasconcellos A.T."/>
            <person name="Abreu F."/>
            <person name="Lins U."/>
        </authorList>
    </citation>
    <scope>NUCLEOTIDE SEQUENCE [LARGE SCALE GENOMIC DNA]</scope>
    <source>
        <strain evidence="2 3">IT-1</strain>
    </source>
</reference>
<dbReference type="PANTHER" id="PTHR23408">
    <property type="entry name" value="METHYLMALONYL-COA MUTASE"/>
    <property type="match status" value="1"/>
</dbReference>
<dbReference type="GO" id="GO:0005525">
    <property type="term" value="F:GTP binding"/>
    <property type="evidence" value="ECO:0007669"/>
    <property type="project" value="InterPro"/>
</dbReference>
<dbReference type="CDD" id="cd03114">
    <property type="entry name" value="MMAA-like"/>
    <property type="match status" value="1"/>
</dbReference>
<comment type="caution">
    <text evidence="2">The sequence shown here is derived from an EMBL/GenBank/DDBJ whole genome shotgun (WGS) entry which is preliminary data.</text>
</comment>
<dbReference type="STRING" id="1434232.MAIT1_03833"/>
<dbReference type="GO" id="GO:0005737">
    <property type="term" value="C:cytoplasm"/>
    <property type="evidence" value="ECO:0007669"/>
    <property type="project" value="TreeGrafter"/>
</dbReference>
<comment type="similarity">
    <text evidence="1">Belongs to the SIMIBI class G3E GTPase family. ArgK/MeaB subfamily.</text>
</comment>
<dbReference type="NCBIfam" id="TIGR00750">
    <property type="entry name" value="lao"/>
    <property type="match status" value="1"/>
</dbReference>
<name>A0A1Y2KBP7_9PROT</name>
<gene>
    <name evidence="2" type="ORF">MAIT1_03833</name>
</gene>
<dbReference type="RefSeq" id="WP_085441185.1">
    <property type="nucleotide sequence ID" value="NZ_LVJN01000015.1"/>
</dbReference>
<dbReference type="Gene3D" id="1.20.5.170">
    <property type="match status" value="1"/>
</dbReference>